<accession>A0ACD5Y918</accession>
<proteinExistence type="predicted"/>
<name>A0ACD5Y918_AVESA</name>
<evidence type="ECO:0000313" key="1">
    <source>
        <dbReference type="EnsemblPlants" id="AVESA.00010b.r2.5DG0935290.1.CDS"/>
    </source>
</evidence>
<reference evidence="1" key="2">
    <citation type="submission" date="2025-09" db="UniProtKB">
        <authorList>
            <consortium name="EnsemblPlants"/>
        </authorList>
    </citation>
    <scope>IDENTIFICATION</scope>
</reference>
<protein>
    <submittedName>
        <fullName evidence="1">Uncharacterized protein</fullName>
    </submittedName>
</protein>
<dbReference type="Proteomes" id="UP001732700">
    <property type="component" value="Chromosome 5D"/>
</dbReference>
<sequence length="708" mass="80862">MENTTLSRSQHTIGATQFEFMLLKQITNNFSEDRIIGRGAYGVVYKGVLDSGEKMAVKKLIYMPPDHDSEKQFHNECTNLMRVQHQNIVRLVGYCYETRRQCVEYDGKYVFAEENERALCFEYLEGGILEKYVCDDPCRLDWGTCYKIIKGVSDGLNHLHNGYKDSIFHLDLKPANILLDTNMIPKIGDFGLSRLFSTTQTCTTTTPLGTIGYTPPEYVDKQEISSKYDVFSLGVVIIHIMAGRKNYYDHVDTPSKIIELVCENWGKRLQETMWSHASQEVKACIEIALRCVKFDRQEKPTIRMITDNLRIDIANLSLAYEATSLQNREALEHKKYATSVSMGIHDNATLFDSMEGIDYILAVPEEVGGNDRPMHDPMDYVHESIRRDKLSRAIGWNASKAISQPRDVTQTTKVDIFEDGHHRRNRHLRVEGNIHTHVTMDTIGNLFQWVRSTISSQWSGNQEKVLHDELFRLESGLQYLTDTLPAMHELIDRAEWRSHKHRVAEYHAKLKDTVYDADDLLDEFRWYVLKVKVGENENQFPSMDFFNSVIEGNFTKLVNGIRDRLDNISTHLLNMGLHEVRRRFDKSARPETSSFPNETKIFGRDMELKKIIEFLCKPRNSSNANPKCQKGNSAINVLTSASASNQVSSESSTSTLPVIPIVGIGGVGKTTLAQHVCSDVQVKNHFDIIIWVCVSDDVDVKRLTKEAI</sequence>
<dbReference type="EnsemblPlants" id="AVESA.00010b.r2.5DG0935290.1">
    <property type="protein sequence ID" value="AVESA.00010b.r2.5DG0935290.1.CDS"/>
    <property type="gene ID" value="AVESA.00010b.r2.5DG0935290"/>
</dbReference>
<organism evidence="1 2">
    <name type="scientific">Avena sativa</name>
    <name type="common">Oat</name>
    <dbReference type="NCBI Taxonomy" id="4498"/>
    <lineage>
        <taxon>Eukaryota</taxon>
        <taxon>Viridiplantae</taxon>
        <taxon>Streptophyta</taxon>
        <taxon>Embryophyta</taxon>
        <taxon>Tracheophyta</taxon>
        <taxon>Spermatophyta</taxon>
        <taxon>Magnoliopsida</taxon>
        <taxon>Liliopsida</taxon>
        <taxon>Poales</taxon>
        <taxon>Poaceae</taxon>
        <taxon>BOP clade</taxon>
        <taxon>Pooideae</taxon>
        <taxon>Poodae</taxon>
        <taxon>Poeae</taxon>
        <taxon>Poeae Chloroplast Group 1 (Aveneae type)</taxon>
        <taxon>Aveninae</taxon>
        <taxon>Avena</taxon>
    </lineage>
</organism>
<evidence type="ECO:0000313" key="2">
    <source>
        <dbReference type="Proteomes" id="UP001732700"/>
    </source>
</evidence>
<keyword evidence="2" id="KW-1185">Reference proteome</keyword>
<reference evidence="1" key="1">
    <citation type="submission" date="2021-05" db="EMBL/GenBank/DDBJ databases">
        <authorList>
            <person name="Scholz U."/>
            <person name="Mascher M."/>
            <person name="Fiebig A."/>
        </authorList>
    </citation>
    <scope>NUCLEOTIDE SEQUENCE [LARGE SCALE GENOMIC DNA]</scope>
</reference>